<sequence>MTKAQYLHQQKTYNLSTDRRRLLAYDTGNTQEDRDRIYATIKNDS</sequence>
<evidence type="ECO:0000313" key="1">
    <source>
        <dbReference type="EMBL" id="MBA0852348.1"/>
    </source>
</evidence>
<protein>
    <submittedName>
        <fullName evidence="1">Uncharacterized protein</fullName>
    </submittedName>
</protein>
<dbReference type="AlphaFoldDB" id="A0A7J9L0Y8"/>
<proteinExistence type="predicted"/>
<dbReference type="Proteomes" id="UP000593576">
    <property type="component" value="Unassembled WGS sequence"/>
</dbReference>
<keyword evidence="2" id="KW-1185">Reference proteome</keyword>
<gene>
    <name evidence="1" type="ORF">Goshw_004205</name>
</gene>
<evidence type="ECO:0000313" key="2">
    <source>
        <dbReference type="Proteomes" id="UP000593576"/>
    </source>
</evidence>
<comment type="caution">
    <text evidence="1">The sequence shown here is derived from an EMBL/GenBank/DDBJ whole genome shotgun (WGS) entry which is preliminary data.</text>
</comment>
<accession>A0A7J9L0Y8</accession>
<dbReference type="EMBL" id="JABFAF010000004">
    <property type="protein sequence ID" value="MBA0852348.1"/>
    <property type="molecule type" value="Genomic_DNA"/>
</dbReference>
<name>A0A7J9L0Y8_GOSSC</name>
<organism evidence="1 2">
    <name type="scientific">Gossypium schwendimanii</name>
    <name type="common">Cotton</name>
    <dbReference type="NCBI Taxonomy" id="34291"/>
    <lineage>
        <taxon>Eukaryota</taxon>
        <taxon>Viridiplantae</taxon>
        <taxon>Streptophyta</taxon>
        <taxon>Embryophyta</taxon>
        <taxon>Tracheophyta</taxon>
        <taxon>Spermatophyta</taxon>
        <taxon>Magnoliopsida</taxon>
        <taxon>eudicotyledons</taxon>
        <taxon>Gunneridae</taxon>
        <taxon>Pentapetalae</taxon>
        <taxon>rosids</taxon>
        <taxon>malvids</taxon>
        <taxon>Malvales</taxon>
        <taxon>Malvaceae</taxon>
        <taxon>Malvoideae</taxon>
        <taxon>Gossypium</taxon>
    </lineage>
</organism>
<reference evidence="1 2" key="1">
    <citation type="journal article" date="2019" name="Genome Biol. Evol.">
        <title>Insights into the evolution of the New World diploid cottons (Gossypium, subgenus Houzingenia) based on genome sequencing.</title>
        <authorList>
            <person name="Grover C.E."/>
            <person name="Arick M.A. 2nd"/>
            <person name="Thrash A."/>
            <person name="Conover J.L."/>
            <person name="Sanders W.S."/>
            <person name="Peterson D.G."/>
            <person name="Frelichowski J.E."/>
            <person name="Scheffler J.A."/>
            <person name="Scheffler B.E."/>
            <person name="Wendel J.F."/>
        </authorList>
    </citation>
    <scope>NUCLEOTIDE SEQUENCE [LARGE SCALE GENOMIC DNA]</scope>
    <source>
        <strain evidence="1">1</strain>
        <tissue evidence="1">Leaf</tissue>
    </source>
</reference>